<sequence>MHLPSQPNVSATPGSPDAAATRSRIEDALQMLQLLRITESEQYQLGHLLLGIPPDSGRLPSDDDKALSSFTTAVSPSLLPDASAHDGIEGYPDEDVDEGVSCISISTTSSLSLSPVFTAPARTMPRSAPVSPPLSAARVIPHVHSPMSPSSARPDAEAVNWQDIPYTPAPSRTRAERAIYLRPDTPPALATSSSSHSAIPPAQPVLLSYARAAPPTFLHASVEGPSMVGHHQAVYHGAVFWVPNVGTPEPYHVVIKGTRAGIFCDWGRASEYVTRIKGNIHFRVDDWATAVDSIKSAVKEGRLQVLH</sequence>
<evidence type="ECO:0000313" key="3">
    <source>
        <dbReference type="Proteomes" id="UP000053558"/>
    </source>
</evidence>
<dbReference type="EMBL" id="JH711577">
    <property type="protein sequence ID" value="EIW81902.1"/>
    <property type="molecule type" value="Genomic_DNA"/>
</dbReference>
<dbReference type="KEGG" id="cput:CONPUDRAFT_72269"/>
<dbReference type="GeneID" id="19209020"/>
<gene>
    <name evidence="2" type="ORF">CONPUDRAFT_72269</name>
</gene>
<organism evidence="2 3">
    <name type="scientific">Coniophora puteana (strain RWD-64-598)</name>
    <name type="common">Brown rot fungus</name>
    <dbReference type="NCBI Taxonomy" id="741705"/>
    <lineage>
        <taxon>Eukaryota</taxon>
        <taxon>Fungi</taxon>
        <taxon>Dikarya</taxon>
        <taxon>Basidiomycota</taxon>
        <taxon>Agaricomycotina</taxon>
        <taxon>Agaricomycetes</taxon>
        <taxon>Agaricomycetidae</taxon>
        <taxon>Boletales</taxon>
        <taxon>Coniophorineae</taxon>
        <taxon>Coniophoraceae</taxon>
        <taxon>Coniophora</taxon>
    </lineage>
</organism>
<feature type="compositionally biased region" description="Polar residues" evidence="1">
    <location>
        <begin position="1"/>
        <end position="13"/>
    </location>
</feature>
<reference evidence="3" key="1">
    <citation type="journal article" date="2012" name="Science">
        <title>The Paleozoic origin of enzymatic lignin decomposition reconstructed from 31 fungal genomes.</title>
        <authorList>
            <person name="Floudas D."/>
            <person name="Binder M."/>
            <person name="Riley R."/>
            <person name="Barry K."/>
            <person name="Blanchette R.A."/>
            <person name="Henrissat B."/>
            <person name="Martinez A.T."/>
            <person name="Otillar R."/>
            <person name="Spatafora J.W."/>
            <person name="Yadav J.S."/>
            <person name="Aerts A."/>
            <person name="Benoit I."/>
            <person name="Boyd A."/>
            <person name="Carlson A."/>
            <person name="Copeland A."/>
            <person name="Coutinho P.M."/>
            <person name="de Vries R.P."/>
            <person name="Ferreira P."/>
            <person name="Findley K."/>
            <person name="Foster B."/>
            <person name="Gaskell J."/>
            <person name="Glotzer D."/>
            <person name="Gorecki P."/>
            <person name="Heitman J."/>
            <person name="Hesse C."/>
            <person name="Hori C."/>
            <person name="Igarashi K."/>
            <person name="Jurgens J.A."/>
            <person name="Kallen N."/>
            <person name="Kersten P."/>
            <person name="Kohler A."/>
            <person name="Kuees U."/>
            <person name="Kumar T.K.A."/>
            <person name="Kuo A."/>
            <person name="LaButti K."/>
            <person name="Larrondo L.F."/>
            <person name="Lindquist E."/>
            <person name="Ling A."/>
            <person name="Lombard V."/>
            <person name="Lucas S."/>
            <person name="Lundell T."/>
            <person name="Martin R."/>
            <person name="McLaughlin D.J."/>
            <person name="Morgenstern I."/>
            <person name="Morin E."/>
            <person name="Murat C."/>
            <person name="Nagy L.G."/>
            <person name="Nolan M."/>
            <person name="Ohm R.A."/>
            <person name="Patyshakuliyeva A."/>
            <person name="Rokas A."/>
            <person name="Ruiz-Duenas F.J."/>
            <person name="Sabat G."/>
            <person name="Salamov A."/>
            <person name="Samejima M."/>
            <person name="Schmutz J."/>
            <person name="Slot J.C."/>
            <person name="St John F."/>
            <person name="Stenlid J."/>
            <person name="Sun H."/>
            <person name="Sun S."/>
            <person name="Syed K."/>
            <person name="Tsang A."/>
            <person name="Wiebenga A."/>
            <person name="Young D."/>
            <person name="Pisabarro A."/>
            <person name="Eastwood D.C."/>
            <person name="Martin F."/>
            <person name="Cullen D."/>
            <person name="Grigoriev I.V."/>
            <person name="Hibbett D.S."/>
        </authorList>
    </citation>
    <scope>NUCLEOTIDE SEQUENCE [LARGE SCALE GENOMIC DNA]</scope>
    <source>
        <strain evidence="3">RWD-64-598 SS2</strain>
    </source>
</reference>
<dbReference type="InterPro" id="IPR009027">
    <property type="entry name" value="Ribosomal_bL9/RNase_H1_N"/>
</dbReference>
<name>A0A5M3MRX0_CONPW</name>
<keyword evidence="3" id="KW-1185">Reference proteome</keyword>
<protein>
    <submittedName>
        <fullName evidence="2">Uncharacterized protein</fullName>
    </submittedName>
</protein>
<feature type="region of interest" description="Disordered" evidence="1">
    <location>
        <begin position="1"/>
        <end position="21"/>
    </location>
</feature>
<dbReference type="AlphaFoldDB" id="A0A5M3MRX0"/>
<dbReference type="Proteomes" id="UP000053558">
    <property type="component" value="Unassembled WGS sequence"/>
</dbReference>
<comment type="caution">
    <text evidence="2">The sequence shown here is derived from an EMBL/GenBank/DDBJ whole genome shotgun (WGS) entry which is preliminary data.</text>
</comment>
<dbReference type="SUPFAM" id="SSF55658">
    <property type="entry name" value="L9 N-domain-like"/>
    <property type="match status" value="1"/>
</dbReference>
<proteinExistence type="predicted"/>
<evidence type="ECO:0000256" key="1">
    <source>
        <dbReference type="SAM" id="MobiDB-lite"/>
    </source>
</evidence>
<accession>A0A5M3MRX0</accession>
<evidence type="ECO:0000313" key="2">
    <source>
        <dbReference type="EMBL" id="EIW81902.1"/>
    </source>
</evidence>
<dbReference type="RefSeq" id="XP_007767483.1">
    <property type="nucleotide sequence ID" value="XM_007769293.1"/>
</dbReference>